<name>A0A7J6L4V4_PERCH</name>
<keyword evidence="3" id="KW-1185">Reference proteome</keyword>
<dbReference type="AlphaFoldDB" id="A0A7J6L4V4"/>
<organism evidence="2 3">
    <name type="scientific">Perkinsus chesapeaki</name>
    <name type="common">Clam parasite</name>
    <name type="synonym">Perkinsus andrewsi</name>
    <dbReference type="NCBI Taxonomy" id="330153"/>
    <lineage>
        <taxon>Eukaryota</taxon>
        <taxon>Sar</taxon>
        <taxon>Alveolata</taxon>
        <taxon>Perkinsozoa</taxon>
        <taxon>Perkinsea</taxon>
        <taxon>Perkinsida</taxon>
        <taxon>Perkinsidae</taxon>
        <taxon>Perkinsus</taxon>
    </lineage>
</organism>
<gene>
    <name evidence="2" type="ORF">FOL47_010093</name>
</gene>
<reference evidence="2 3" key="1">
    <citation type="submission" date="2020-04" db="EMBL/GenBank/DDBJ databases">
        <title>Perkinsus chesapeaki whole genome sequence.</title>
        <authorList>
            <person name="Bogema D.R."/>
        </authorList>
    </citation>
    <scope>NUCLEOTIDE SEQUENCE [LARGE SCALE GENOMIC DNA]</scope>
    <source>
        <strain evidence="2">ATCC PRA-425</strain>
    </source>
</reference>
<comment type="caution">
    <text evidence="2">The sequence shown here is derived from an EMBL/GenBank/DDBJ whole genome shotgun (WGS) entry which is preliminary data.</text>
</comment>
<proteinExistence type="predicted"/>
<accession>A0A7J6L4V4</accession>
<feature type="region of interest" description="Disordered" evidence="1">
    <location>
        <begin position="535"/>
        <end position="579"/>
    </location>
</feature>
<evidence type="ECO:0000313" key="3">
    <source>
        <dbReference type="Proteomes" id="UP000591131"/>
    </source>
</evidence>
<dbReference type="OrthoDB" id="8063408at2759"/>
<dbReference type="EMBL" id="JAAPAO010000752">
    <property type="protein sequence ID" value="KAF4654221.1"/>
    <property type="molecule type" value="Genomic_DNA"/>
</dbReference>
<evidence type="ECO:0000256" key="1">
    <source>
        <dbReference type="SAM" id="MobiDB-lite"/>
    </source>
</evidence>
<feature type="non-terminal residue" evidence="2">
    <location>
        <position position="579"/>
    </location>
</feature>
<sequence length="579" mass="64846">DVIGISPKSFEDWGLCPTCSIELSKGTTAWMNKFVPRGFVPYAWRNPPRVLVGGPKRRRKGAGRIKADLEAVSLPPGSEIAKEFSGIKFLNQYDKARYFERLAEEQGVLHLLKCTQESANHSSIPETVGLSRVKSYASSLDLSQRKLGKLALQENFVLRGDYVVAKDILKFVCCHFDLPLSPPSSSRGTPATVQHLVVRIDFGGGTNKVVVRPYGKAGGHGCLVLLDGRKDSRNITEELINELRPLEENFHLLYSCDTKQMQFPAGTSSNACWLCCTVEKKNRGRNVFAVDPAEDRWDKAADYVKEYEEKRVRMKRPPAHVNGQKFLPRVPRDSLLLPWLHILMGITRNVFDEMLRSGVCRYQLESLLSEMLHVNPTKPIVGSTLSKTNILSYNGKDCRIILEKVDEIEQSLAAFEKGEDACKVFRSARSVMRSLLALNSVEKLREEIDRFKNTYLSGGFNPSLVIHLLVAHGVELYLPHSTQGLGLLTEELSERIHSAVNTVVRRSQLKSDLMKQIALWNWQYSLNDVSEAAGNLTPPCSKRKRKAVVRSPQVDLSSASQCLSGKTGSEYVDTSDIRQ</sequence>
<evidence type="ECO:0000313" key="2">
    <source>
        <dbReference type="EMBL" id="KAF4654221.1"/>
    </source>
</evidence>
<protein>
    <submittedName>
        <fullName evidence="2">Uncharacterized protein</fullName>
    </submittedName>
</protein>
<feature type="compositionally biased region" description="Polar residues" evidence="1">
    <location>
        <begin position="554"/>
        <end position="567"/>
    </location>
</feature>
<dbReference type="Proteomes" id="UP000591131">
    <property type="component" value="Unassembled WGS sequence"/>
</dbReference>